<feature type="compositionally biased region" description="Low complexity" evidence="4">
    <location>
        <begin position="33"/>
        <end position="45"/>
    </location>
</feature>
<evidence type="ECO:0000313" key="6">
    <source>
        <dbReference type="Proteomes" id="UP000816034"/>
    </source>
</evidence>
<organism evidence="5 6">
    <name type="scientific">Naegleria lovaniensis</name>
    <name type="common">Amoeba</name>
    <dbReference type="NCBI Taxonomy" id="51637"/>
    <lineage>
        <taxon>Eukaryota</taxon>
        <taxon>Discoba</taxon>
        <taxon>Heterolobosea</taxon>
        <taxon>Tetramitia</taxon>
        <taxon>Eutetramitia</taxon>
        <taxon>Vahlkampfiidae</taxon>
        <taxon>Naegleria</taxon>
    </lineage>
</organism>
<evidence type="ECO:0000256" key="4">
    <source>
        <dbReference type="SAM" id="MobiDB-lite"/>
    </source>
</evidence>
<dbReference type="GO" id="GO:0046872">
    <property type="term" value="F:metal ion binding"/>
    <property type="evidence" value="ECO:0007669"/>
    <property type="project" value="UniProtKB-KW"/>
</dbReference>
<keyword evidence="2" id="KW-0479">Metal-binding</keyword>
<dbReference type="InterPro" id="IPR035938">
    <property type="entry name" value="Hemerythrin-like_sf"/>
</dbReference>
<gene>
    <name evidence="5" type="ORF">C9374_008268</name>
</gene>
<evidence type="ECO:0000313" key="5">
    <source>
        <dbReference type="EMBL" id="KAG2378629.1"/>
    </source>
</evidence>
<name>A0AA88KL92_NAELO</name>
<comment type="caution">
    <text evidence="5">The sequence shown here is derived from an EMBL/GenBank/DDBJ whole genome shotgun (WGS) entry which is preliminary data.</text>
</comment>
<accession>A0AA88KL92</accession>
<keyword evidence="3" id="KW-0408">Iron</keyword>
<evidence type="ECO:0000256" key="1">
    <source>
        <dbReference type="ARBA" id="ARBA00010587"/>
    </source>
</evidence>
<reference evidence="5 6" key="1">
    <citation type="journal article" date="2018" name="BMC Genomics">
        <title>The genome of Naegleria lovaniensis, the basis for a comparative approach to unravel pathogenicity factors of the human pathogenic amoeba N. fowleri.</title>
        <authorList>
            <person name="Liechti N."/>
            <person name="Schurch N."/>
            <person name="Bruggmann R."/>
            <person name="Wittwer M."/>
        </authorList>
    </citation>
    <scope>NUCLEOTIDE SEQUENCE [LARGE SCALE GENOMIC DNA]</scope>
    <source>
        <strain evidence="5 6">ATCC 30569</strain>
    </source>
</reference>
<dbReference type="Proteomes" id="UP000816034">
    <property type="component" value="Unassembled WGS sequence"/>
</dbReference>
<feature type="region of interest" description="Disordered" evidence="4">
    <location>
        <begin position="24"/>
        <end position="64"/>
    </location>
</feature>
<protein>
    <submittedName>
        <fullName evidence="5">Uncharacterized protein</fullName>
    </submittedName>
</protein>
<dbReference type="AlphaFoldDB" id="A0AA88KL92"/>
<proteinExistence type="inferred from homology"/>
<dbReference type="RefSeq" id="XP_044545891.1">
    <property type="nucleotide sequence ID" value="XM_044698325.1"/>
</dbReference>
<evidence type="ECO:0000256" key="2">
    <source>
        <dbReference type="ARBA" id="ARBA00022723"/>
    </source>
</evidence>
<dbReference type="EMBL" id="PYSW02000032">
    <property type="protein sequence ID" value="KAG2378629.1"/>
    <property type="molecule type" value="Genomic_DNA"/>
</dbReference>
<feature type="compositionally biased region" description="Basic and acidic residues" evidence="4">
    <location>
        <begin position="53"/>
        <end position="62"/>
    </location>
</feature>
<comment type="similarity">
    <text evidence="1">Belongs to the hemerythrin family.</text>
</comment>
<dbReference type="SUPFAM" id="SSF47188">
    <property type="entry name" value="Hemerythrin-like"/>
    <property type="match status" value="1"/>
</dbReference>
<dbReference type="GeneID" id="68100722"/>
<sequence>MCGHRSRCKIRRWGLRIGKVKSITPMPLPSEATTSPTTTTKSSTSRVKRRKQFEKTNSEMCHHSSIGVKTAEKKLFILEEKWARDRDHYWEEKSRKEYFEYPNAKNHKKWHRNHREEVYQLRNDSELPNTLYV</sequence>
<evidence type="ECO:0000256" key="3">
    <source>
        <dbReference type="ARBA" id="ARBA00023004"/>
    </source>
</evidence>
<keyword evidence="6" id="KW-1185">Reference proteome</keyword>